<dbReference type="InterPro" id="IPR037219">
    <property type="entry name" value="Peptidase_M41-like"/>
</dbReference>
<proteinExistence type="predicted"/>
<evidence type="ECO:0000313" key="1">
    <source>
        <dbReference type="EMBL" id="MBB4922217.1"/>
    </source>
</evidence>
<comment type="caution">
    <text evidence="1">The sequence shown here is derived from an EMBL/GenBank/DDBJ whole genome shotgun (WGS) entry which is preliminary data.</text>
</comment>
<dbReference type="GO" id="GO:0005524">
    <property type="term" value="F:ATP binding"/>
    <property type="evidence" value="ECO:0007669"/>
    <property type="project" value="InterPro"/>
</dbReference>
<sequence>MSWHYEPDFKLFTRHAAPHIPGPTTAYGILNLTNTQLRRKIAIHEAGHAVLMLDREIAFVTVQIADDLGHGPGKESPAGHVELHSSLTAPLPDALLGLAAGERAEDRWLREQGLWTSARAWVVEILASNDRQQIARVSWEAHGRPVTYGVSDDPRRDLAAMHDVADEALDDLWGHVLDVAEALDRHGRLDYAQAAAAAGYAPCGH</sequence>
<dbReference type="GO" id="GO:0004222">
    <property type="term" value="F:metalloendopeptidase activity"/>
    <property type="evidence" value="ECO:0007669"/>
    <property type="project" value="InterPro"/>
</dbReference>
<accession>A0A7W7QYM1</accession>
<dbReference type="SUPFAM" id="SSF140990">
    <property type="entry name" value="FtsH protease domain-like"/>
    <property type="match status" value="1"/>
</dbReference>
<dbReference type="AlphaFoldDB" id="A0A7W7QYM1"/>
<organism evidence="1 2">
    <name type="scientific">Kitasatospora kifunensis</name>
    <name type="common">Streptomyces kifunensis</name>
    <dbReference type="NCBI Taxonomy" id="58351"/>
    <lineage>
        <taxon>Bacteria</taxon>
        <taxon>Bacillati</taxon>
        <taxon>Actinomycetota</taxon>
        <taxon>Actinomycetes</taxon>
        <taxon>Kitasatosporales</taxon>
        <taxon>Streptomycetaceae</taxon>
        <taxon>Kitasatospora</taxon>
    </lineage>
</organism>
<gene>
    <name evidence="1" type="ORF">FHR34_001210</name>
</gene>
<dbReference type="GO" id="GO:0004176">
    <property type="term" value="F:ATP-dependent peptidase activity"/>
    <property type="evidence" value="ECO:0007669"/>
    <property type="project" value="InterPro"/>
</dbReference>
<keyword evidence="2" id="KW-1185">Reference proteome</keyword>
<dbReference type="RefSeq" id="WP_184934427.1">
    <property type="nucleotide sequence ID" value="NZ_JACHJV010000001.1"/>
</dbReference>
<reference evidence="1 2" key="1">
    <citation type="submission" date="2020-08" db="EMBL/GenBank/DDBJ databases">
        <title>Sequencing the genomes of 1000 actinobacteria strains.</title>
        <authorList>
            <person name="Klenk H.-P."/>
        </authorList>
    </citation>
    <scope>NUCLEOTIDE SEQUENCE [LARGE SCALE GENOMIC DNA]</scope>
    <source>
        <strain evidence="1 2">DSM 41654</strain>
    </source>
</reference>
<protein>
    <submittedName>
        <fullName evidence="1">Uncharacterized protein</fullName>
    </submittedName>
</protein>
<dbReference type="EMBL" id="JACHJV010000001">
    <property type="protein sequence ID" value="MBB4922217.1"/>
    <property type="molecule type" value="Genomic_DNA"/>
</dbReference>
<evidence type="ECO:0000313" key="2">
    <source>
        <dbReference type="Proteomes" id="UP000540506"/>
    </source>
</evidence>
<dbReference type="GO" id="GO:0006508">
    <property type="term" value="P:proteolysis"/>
    <property type="evidence" value="ECO:0007669"/>
    <property type="project" value="InterPro"/>
</dbReference>
<dbReference type="Proteomes" id="UP000540506">
    <property type="component" value="Unassembled WGS sequence"/>
</dbReference>
<name>A0A7W7QYM1_KITKI</name>